<evidence type="ECO:0000313" key="2">
    <source>
        <dbReference type="EMBL" id="MBX71267.1"/>
    </source>
</evidence>
<dbReference type="AlphaFoldDB" id="A0A2P2QWD2"/>
<organism evidence="2">
    <name type="scientific">Rhizophora mucronata</name>
    <name type="common">Asiatic mangrove</name>
    <dbReference type="NCBI Taxonomy" id="61149"/>
    <lineage>
        <taxon>Eukaryota</taxon>
        <taxon>Viridiplantae</taxon>
        <taxon>Streptophyta</taxon>
        <taxon>Embryophyta</taxon>
        <taxon>Tracheophyta</taxon>
        <taxon>Spermatophyta</taxon>
        <taxon>Magnoliopsida</taxon>
        <taxon>eudicotyledons</taxon>
        <taxon>Gunneridae</taxon>
        <taxon>Pentapetalae</taxon>
        <taxon>rosids</taxon>
        <taxon>fabids</taxon>
        <taxon>Malpighiales</taxon>
        <taxon>Rhizophoraceae</taxon>
        <taxon>Rhizophora</taxon>
    </lineage>
</organism>
<evidence type="ECO:0000256" key="1">
    <source>
        <dbReference type="SAM" id="MobiDB-lite"/>
    </source>
</evidence>
<proteinExistence type="predicted"/>
<sequence>MILFPISIARSKTTSIQQQSRPKQVQTNRTFLT</sequence>
<feature type="region of interest" description="Disordered" evidence="1">
    <location>
        <begin position="13"/>
        <end position="33"/>
    </location>
</feature>
<accession>A0A2P2QWD2</accession>
<name>A0A2P2QWD2_RHIMU</name>
<dbReference type="EMBL" id="GGEC01090783">
    <property type="protein sequence ID" value="MBX71267.1"/>
    <property type="molecule type" value="Transcribed_RNA"/>
</dbReference>
<reference evidence="2" key="1">
    <citation type="submission" date="2018-02" db="EMBL/GenBank/DDBJ databases">
        <title>Rhizophora mucronata_Transcriptome.</title>
        <authorList>
            <person name="Meera S.P."/>
            <person name="Sreeshan A."/>
            <person name="Augustine A."/>
        </authorList>
    </citation>
    <scope>NUCLEOTIDE SEQUENCE</scope>
    <source>
        <tissue evidence="2">Leaf</tissue>
    </source>
</reference>
<protein>
    <submittedName>
        <fullName evidence="2">Uncharacterized protein</fullName>
    </submittedName>
</protein>